<dbReference type="AlphaFoldDB" id="A0A194Q4Z4"/>
<keyword evidence="2" id="KW-1185">Reference proteome</keyword>
<evidence type="ECO:0000313" key="1">
    <source>
        <dbReference type="EMBL" id="KPJ00429.1"/>
    </source>
</evidence>
<dbReference type="Proteomes" id="UP000053268">
    <property type="component" value="Unassembled WGS sequence"/>
</dbReference>
<gene>
    <name evidence="1" type="ORF">RR46_07019</name>
</gene>
<name>A0A194Q4Z4_PAPXU</name>
<accession>A0A194Q4Z4</accession>
<proteinExistence type="predicted"/>
<dbReference type="EMBL" id="KQ459463">
    <property type="protein sequence ID" value="KPJ00429.1"/>
    <property type="molecule type" value="Genomic_DNA"/>
</dbReference>
<sequence length="80" mass="9191">MCKSLEDLEHPDNKKVLKISEEKAKAIIDLRNDVKYIHKVLFTDPMGPITEQKKALMMKATESIKLANKYVESLMEDLLS</sequence>
<protein>
    <submittedName>
        <fullName evidence="1">Uncharacterized protein</fullName>
    </submittedName>
</protein>
<evidence type="ECO:0000313" key="2">
    <source>
        <dbReference type="Proteomes" id="UP000053268"/>
    </source>
</evidence>
<reference evidence="1 2" key="1">
    <citation type="journal article" date="2015" name="Nat. Commun.">
        <title>Outbred genome sequencing and CRISPR/Cas9 gene editing in butterflies.</title>
        <authorList>
            <person name="Li X."/>
            <person name="Fan D."/>
            <person name="Zhang W."/>
            <person name="Liu G."/>
            <person name="Zhang L."/>
            <person name="Zhao L."/>
            <person name="Fang X."/>
            <person name="Chen L."/>
            <person name="Dong Y."/>
            <person name="Chen Y."/>
            <person name="Ding Y."/>
            <person name="Zhao R."/>
            <person name="Feng M."/>
            <person name="Zhu Y."/>
            <person name="Feng Y."/>
            <person name="Jiang X."/>
            <person name="Zhu D."/>
            <person name="Xiang H."/>
            <person name="Feng X."/>
            <person name="Li S."/>
            <person name="Wang J."/>
            <person name="Zhang G."/>
            <person name="Kronforst M.R."/>
            <person name="Wang W."/>
        </authorList>
    </citation>
    <scope>NUCLEOTIDE SEQUENCE [LARGE SCALE GENOMIC DNA]</scope>
    <source>
        <strain evidence="1">Ya'a_city_454_Px</strain>
        <tissue evidence="1">Whole body</tissue>
    </source>
</reference>
<organism evidence="1 2">
    <name type="scientific">Papilio xuthus</name>
    <name type="common">Asian swallowtail butterfly</name>
    <dbReference type="NCBI Taxonomy" id="66420"/>
    <lineage>
        <taxon>Eukaryota</taxon>
        <taxon>Metazoa</taxon>
        <taxon>Ecdysozoa</taxon>
        <taxon>Arthropoda</taxon>
        <taxon>Hexapoda</taxon>
        <taxon>Insecta</taxon>
        <taxon>Pterygota</taxon>
        <taxon>Neoptera</taxon>
        <taxon>Endopterygota</taxon>
        <taxon>Lepidoptera</taxon>
        <taxon>Glossata</taxon>
        <taxon>Ditrysia</taxon>
        <taxon>Papilionoidea</taxon>
        <taxon>Papilionidae</taxon>
        <taxon>Papilioninae</taxon>
        <taxon>Papilio</taxon>
    </lineage>
</organism>